<dbReference type="AlphaFoldDB" id="A0A5C7GVY3"/>
<keyword evidence="2" id="KW-1185">Reference proteome</keyword>
<proteinExistence type="predicted"/>
<protein>
    <submittedName>
        <fullName evidence="1">Uncharacterized protein</fullName>
    </submittedName>
</protein>
<sequence length="87" mass="9511">MDNMNVSQRKDKMVLAFTWKPLLVVLRPQGVVPDDSSCSFVPLASCRTNFIKSILQGIGNGLPLEAVVTTPEVANVMAEKILFDTFG</sequence>
<comment type="caution">
    <text evidence="1">The sequence shown here is derived from an EMBL/GenBank/DDBJ whole genome shotgun (WGS) entry which is preliminary data.</text>
</comment>
<name>A0A5C7GVY3_9ROSI</name>
<dbReference type="Proteomes" id="UP000323000">
    <property type="component" value="Chromosome 12"/>
</dbReference>
<dbReference type="EMBL" id="VAHF01000012">
    <property type="protein sequence ID" value="TXG48883.1"/>
    <property type="molecule type" value="Genomic_DNA"/>
</dbReference>
<gene>
    <name evidence="1" type="ORF">EZV62_024758</name>
</gene>
<evidence type="ECO:0000313" key="1">
    <source>
        <dbReference type="EMBL" id="TXG48883.1"/>
    </source>
</evidence>
<evidence type="ECO:0000313" key="2">
    <source>
        <dbReference type="Proteomes" id="UP000323000"/>
    </source>
</evidence>
<organism evidence="1 2">
    <name type="scientific">Acer yangbiense</name>
    <dbReference type="NCBI Taxonomy" id="1000413"/>
    <lineage>
        <taxon>Eukaryota</taxon>
        <taxon>Viridiplantae</taxon>
        <taxon>Streptophyta</taxon>
        <taxon>Embryophyta</taxon>
        <taxon>Tracheophyta</taxon>
        <taxon>Spermatophyta</taxon>
        <taxon>Magnoliopsida</taxon>
        <taxon>eudicotyledons</taxon>
        <taxon>Gunneridae</taxon>
        <taxon>Pentapetalae</taxon>
        <taxon>rosids</taxon>
        <taxon>malvids</taxon>
        <taxon>Sapindales</taxon>
        <taxon>Sapindaceae</taxon>
        <taxon>Hippocastanoideae</taxon>
        <taxon>Acereae</taxon>
        <taxon>Acer</taxon>
    </lineage>
</organism>
<dbReference type="OrthoDB" id="443140at2759"/>
<accession>A0A5C7GVY3</accession>
<reference evidence="2" key="1">
    <citation type="journal article" date="2019" name="Gigascience">
        <title>De novo genome assembly of the endangered Acer yangbiense, a plant species with extremely small populations endemic to Yunnan Province, China.</title>
        <authorList>
            <person name="Yang J."/>
            <person name="Wariss H.M."/>
            <person name="Tao L."/>
            <person name="Zhang R."/>
            <person name="Yun Q."/>
            <person name="Hollingsworth P."/>
            <person name="Dao Z."/>
            <person name="Luo G."/>
            <person name="Guo H."/>
            <person name="Ma Y."/>
            <person name="Sun W."/>
        </authorList>
    </citation>
    <scope>NUCLEOTIDE SEQUENCE [LARGE SCALE GENOMIC DNA]</scope>
    <source>
        <strain evidence="2">cv. Malutang</strain>
    </source>
</reference>